<dbReference type="Gene3D" id="3.60.15.10">
    <property type="entry name" value="Ribonuclease Z/Hydroxyacylglutathione hydrolase-like"/>
    <property type="match status" value="1"/>
</dbReference>
<sequence>MKVTVIGEWGGFPKVNGASSGYLFQADGFNLLIDCGSAVLSKLQQYIQVEELDAVIISHYHHDHVADIGPLQHGRLVKRYMGVEQPVLPIYGHQLDELEFGRLTHEPDTVGVPYHPAESLQIGPFTISFLQTKHPVPCFAMRITDQRSTVVYTADSAFKEEFIPFSKQADLLVCESNFYAGMNGSDAGHMTSTEAATIAKEAKVGTLLLTHLPHFGNLSDLVRQAKGVFKGNVELAKEGWTWEG</sequence>
<dbReference type="SMART" id="SM00849">
    <property type="entry name" value="Lactamase_B"/>
    <property type="match status" value="1"/>
</dbReference>
<feature type="domain" description="Metallo-beta-lactamase" evidence="2">
    <location>
        <begin position="18"/>
        <end position="211"/>
    </location>
</feature>
<dbReference type="AlphaFoldDB" id="A0A2U1JVU3"/>
<protein>
    <recommendedName>
        <fullName evidence="2">Metallo-beta-lactamase domain-containing protein</fullName>
    </recommendedName>
</protein>
<dbReference type="EMBL" id="QCZG01000032">
    <property type="protein sequence ID" value="PWA09064.1"/>
    <property type="molecule type" value="Genomic_DNA"/>
</dbReference>
<dbReference type="CDD" id="cd07716">
    <property type="entry name" value="RNaseZ_short-form-like_MBL-fold"/>
    <property type="match status" value="1"/>
</dbReference>
<evidence type="ECO:0000313" key="3">
    <source>
        <dbReference type="EMBL" id="PWA09064.1"/>
    </source>
</evidence>
<dbReference type="InterPro" id="IPR036866">
    <property type="entry name" value="RibonucZ/Hydroxyglut_hydro"/>
</dbReference>
<dbReference type="Proteomes" id="UP000245998">
    <property type="component" value="Unassembled WGS sequence"/>
</dbReference>
<dbReference type="RefSeq" id="WP_116555512.1">
    <property type="nucleotide sequence ID" value="NZ_QCZG01000032.1"/>
</dbReference>
<evidence type="ECO:0000259" key="2">
    <source>
        <dbReference type="SMART" id="SM00849"/>
    </source>
</evidence>
<evidence type="ECO:0000313" key="4">
    <source>
        <dbReference type="Proteomes" id="UP000245998"/>
    </source>
</evidence>
<accession>A0A2U1JVU3</accession>
<organism evidence="3 4">
    <name type="scientific">Pueribacillus theae</name>
    <dbReference type="NCBI Taxonomy" id="2171751"/>
    <lineage>
        <taxon>Bacteria</taxon>
        <taxon>Bacillati</taxon>
        <taxon>Bacillota</taxon>
        <taxon>Bacilli</taxon>
        <taxon>Bacillales</taxon>
        <taxon>Bacillaceae</taxon>
        <taxon>Pueribacillus</taxon>
    </lineage>
</organism>
<reference evidence="3 4" key="1">
    <citation type="submission" date="2018-04" db="EMBL/GenBank/DDBJ databases">
        <title>Camelliibacillus theae gen. nov., sp. nov., isolated from Pu'er tea.</title>
        <authorList>
            <person name="Niu L."/>
        </authorList>
    </citation>
    <scope>NUCLEOTIDE SEQUENCE [LARGE SCALE GENOMIC DNA]</scope>
    <source>
        <strain evidence="3 4">T8</strain>
    </source>
</reference>
<dbReference type="PANTHER" id="PTHR46018:SF4">
    <property type="entry name" value="METALLO-HYDROLASE YHFI-RELATED"/>
    <property type="match status" value="1"/>
</dbReference>
<name>A0A2U1JVU3_9BACI</name>
<keyword evidence="1" id="KW-0862">Zinc</keyword>
<evidence type="ECO:0000256" key="1">
    <source>
        <dbReference type="ARBA" id="ARBA00022833"/>
    </source>
</evidence>
<proteinExistence type="predicted"/>
<keyword evidence="4" id="KW-1185">Reference proteome</keyword>
<dbReference type="GO" id="GO:0042781">
    <property type="term" value="F:3'-tRNA processing endoribonuclease activity"/>
    <property type="evidence" value="ECO:0007669"/>
    <property type="project" value="TreeGrafter"/>
</dbReference>
<gene>
    <name evidence="3" type="ORF">DCC39_13955</name>
</gene>
<dbReference type="Pfam" id="PF12706">
    <property type="entry name" value="Lactamase_B_2"/>
    <property type="match status" value="1"/>
</dbReference>
<dbReference type="PANTHER" id="PTHR46018">
    <property type="entry name" value="ZINC PHOSPHODIESTERASE ELAC PROTEIN 1"/>
    <property type="match status" value="1"/>
</dbReference>
<comment type="caution">
    <text evidence="3">The sequence shown here is derived from an EMBL/GenBank/DDBJ whole genome shotgun (WGS) entry which is preliminary data.</text>
</comment>
<dbReference type="OrthoDB" id="9794898at2"/>
<dbReference type="InterPro" id="IPR001279">
    <property type="entry name" value="Metallo-B-lactamas"/>
</dbReference>
<dbReference type="SUPFAM" id="SSF56281">
    <property type="entry name" value="Metallo-hydrolase/oxidoreductase"/>
    <property type="match status" value="1"/>
</dbReference>